<proteinExistence type="predicted"/>
<protein>
    <submittedName>
        <fullName evidence="2">Uncharacterized protein</fullName>
    </submittedName>
</protein>
<organism evidence="2 3">
    <name type="scientific">Galdieria yellowstonensis</name>
    <dbReference type="NCBI Taxonomy" id="3028027"/>
    <lineage>
        <taxon>Eukaryota</taxon>
        <taxon>Rhodophyta</taxon>
        <taxon>Bangiophyceae</taxon>
        <taxon>Galdieriales</taxon>
        <taxon>Galdieriaceae</taxon>
        <taxon>Galdieria</taxon>
    </lineage>
</organism>
<evidence type="ECO:0000313" key="2">
    <source>
        <dbReference type="EMBL" id="KAK4522776.1"/>
    </source>
</evidence>
<dbReference type="EMBL" id="JANCYU010000008">
    <property type="protein sequence ID" value="KAK4522776.1"/>
    <property type="molecule type" value="Genomic_DNA"/>
</dbReference>
<accession>A0AAV9I390</accession>
<dbReference type="Proteomes" id="UP001300502">
    <property type="component" value="Unassembled WGS sequence"/>
</dbReference>
<dbReference type="AlphaFoldDB" id="A0AAV9I390"/>
<feature type="region of interest" description="Disordered" evidence="1">
    <location>
        <begin position="37"/>
        <end position="70"/>
    </location>
</feature>
<reference evidence="2 3" key="1">
    <citation type="submission" date="2022-07" db="EMBL/GenBank/DDBJ databases">
        <title>Genome-wide signatures of adaptation to extreme environments.</title>
        <authorList>
            <person name="Cho C.H."/>
            <person name="Yoon H.S."/>
        </authorList>
    </citation>
    <scope>NUCLEOTIDE SEQUENCE [LARGE SCALE GENOMIC DNA]</scope>
    <source>
        <strain evidence="2 3">108.79 E11</strain>
    </source>
</reference>
<gene>
    <name evidence="2" type="ORF">GAYE_PCTG30G0666</name>
</gene>
<sequence length="95" mass="10811">MFMAKSTKVVNRTVLYVRNFCSFAHTPKIRFRYAEEKAKKAGQLPNSKKDQPPVGGENNQVQSNNRKTIRLERAPKRMAMSKEEMEIIQLGGASP</sequence>
<evidence type="ECO:0000256" key="1">
    <source>
        <dbReference type="SAM" id="MobiDB-lite"/>
    </source>
</evidence>
<keyword evidence="3" id="KW-1185">Reference proteome</keyword>
<evidence type="ECO:0000313" key="3">
    <source>
        <dbReference type="Proteomes" id="UP001300502"/>
    </source>
</evidence>
<comment type="caution">
    <text evidence="2">The sequence shown here is derived from an EMBL/GenBank/DDBJ whole genome shotgun (WGS) entry which is preliminary data.</text>
</comment>
<name>A0AAV9I390_9RHOD</name>
<feature type="compositionally biased region" description="Polar residues" evidence="1">
    <location>
        <begin position="57"/>
        <end position="66"/>
    </location>
</feature>